<dbReference type="InterPro" id="IPR000488">
    <property type="entry name" value="Death_dom"/>
</dbReference>
<evidence type="ECO:0000256" key="1">
    <source>
        <dbReference type="SAM" id="Phobius"/>
    </source>
</evidence>
<organism evidence="4 5">
    <name type="scientific">Zosterops borbonicus</name>
    <dbReference type="NCBI Taxonomy" id="364589"/>
    <lineage>
        <taxon>Eukaryota</taxon>
        <taxon>Metazoa</taxon>
        <taxon>Chordata</taxon>
        <taxon>Craniata</taxon>
        <taxon>Vertebrata</taxon>
        <taxon>Euteleostomi</taxon>
        <taxon>Archelosauria</taxon>
        <taxon>Archosauria</taxon>
        <taxon>Dinosauria</taxon>
        <taxon>Saurischia</taxon>
        <taxon>Theropoda</taxon>
        <taxon>Coelurosauria</taxon>
        <taxon>Aves</taxon>
        <taxon>Neognathae</taxon>
        <taxon>Neoaves</taxon>
        <taxon>Telluraves</taxon>
        <taxon>Australaves</taxon>
        <taxon>Passeriformes</taxon>
        <taxon>Sylvioidea</taxon>
        <taxon>Zosteropidae</taxon>
        <taxon>Zosterops</taxon>
    </lineage>
</organism>
<evidence type="ECO:0000259" key="3">
    <source>
        <dbReference type="PROSITE" id="PS50017"/>
    </source>
</evidence>
<keyword evidence="1" id="KW-0472">Membrane</keyword>
<dbReference type="InterPro" id="IPR011029">
    <property type="entry name" value="DEATH-like_dom_sf"/>
</dbReference>
<protein>
    <recommendedName>
        <fullName evidence="3">Death domain-containing protein</fullName>
    </recommendedName>
</protein>
<dbReference type="OrthoDB" id="9049812at2759"/>
<keyword evidence="1" id="KW-0812">Transmembrane</keyword>
<keyword evidence="1" id="KW-1133">Transmembrane helix</keyword>
<feature type="chain" id="PRO_5035467508" description="Death domain-containing protein" evidence="2">
    <location>
        <begin position="20"/>
        <end position="220"/>
    </location>
</feature>
<feature type="signal peptide" evidence="2">
    <location>
        <begin position="1"/>
        <end position="19"/>
    </location>
</feature>
<dbReference type="PROSITE" id="PS50017">
    <property type="entry name" value="DEATH_DOMAIN"/>
    <property type="match status" value="1"/>
</dbReference>
<dbReference type="GO" id="GO:0007165">
    <property type="term" value="P:signal transduction"/>
    <property type="evidence" value="ECO:0007669"/>
    <property type="project" value="InterPro"/>
</dbReference>
<comment type="caution">
    <text evidence="4">The sequence shown here is derived from an EMBL/GenBank/DDBJ whole genome shotgun (WGS) entry which is preliminary data.</text>
</comment>
<dbReference type="Proteomes" id="UP000796761">
    <property type="component" value="Unassembled WGS sequence"/>
</dbReference>
<proteinExistence type="predicted"/>
<gene>
    <name evidence="4" type="ORF">HGM15179_017764</name>
</gene>
<dbReference type="AlphaFoldDB" id="A0A8K1G0E0"/>
<evidence type="ECO:0000313" key="4">
    <source>
        <dbReference type="EMBL" id="TRZ09339.1"/>
    </source>
</evidence>
<evidence type="ECO:0000313" key="5">
    <source>
        <dbReference type="Proteomes" id="UP000796761"/>
    </source>
</evidence>
<keyword evidence="2" id="KW-0732">Signal</keyword>
<evidence type="ECO:0000256" key="2">
    <source>
        <dbReference type="SAM" id="SignalP"/>
    </source>
</evidence>
<dbReference type="Pfam" id="PF00531">
    <property type="entry name" value="Death"/>
    <property type="match status" value="1"/>
</dbReference>
<dbReference type="Gene3D" id="1.10.533.10">
    <property type="entry name" value="Death Domain, Fas"/>
    <property type="match status" value="1"/>
</dbReference>
<dbReference type="SUPFAM" id="SSF47986">
    <property type="entry name" value="DEATH domain"/>
    <property type="match status" value="1"/>
</dbReference>
<keyword evidence="5" id="KW-1185">Reference proteome</keyword>
<feature type="domain" description="Death" evidence="3">
    <location>
        <begin position="93"/>
        <end position="129"/>
    </location>
</feature>
<accession>A0A8K1G0E0</accession>
<dbReference type="EMBL" id="SWJQ01001097">
    <property type="protein sequence ID" value="TRZ09339.1"/>
    <property type="molecule type" value="Genomic_DNA"/>
</dbReference>
<sequence>MLAHLSLALLLLLPLNGRGDDSVASSVGRHTMGRIADLLSPSECHQLQAELNSPDEELEELEELVALSQEENPAPHRRRRRRGIHSKGCSEALRLWLVTTGETTTWDRLVRALHQIGRSDIARELGKNLNQDRSLELKRNVEGYSRSVQHLSSAQLQPRGRRAPLPGEMLFERQRPSRYSRGLLGWLRPLVLGVLGAFVSSVLLTGTAMYFCHWRRLLVA</sequence>
<name>A0A8K1G0E0_9PASS</name>
<feature type="transmembrane region" description="Helical" evidence="1">
    <location>
        <begin position="186"/>
        <end position="212"/>
    </location>
</feature>
<reference evidence="4" key="1">
    <citation type="submission" date="2019-04" db="EMBL/GenBank/DDBJ databases">
        <title>Genome assembly of Zosterops borbonicus 15179.</title>
        <authorList>
            <person name="Leroy T."/>
            <person name="Anselmetti Y."/>
            <person name="Tilak M.-K."/>
            <person name="Nabholz B."/>
        </authorList>
    </citation>
    <scope>NUCLEOTIDE SEQUENCE</scope>
    <source>
        <strain evidence="4">HGM_15179</strain>
        <tissue evidence="4">Muscle</tissue>
    </source>
</reference>